<dbReference type="InterPro" id="IPR019405">
    <property type="entry name" value="Lactonase_7-beta_prop"/>
</dbReference>
<dbReference type="AlphaFoldDB" id="A0A7H0H4Q8"/>
<evidence type="ECO:0000313" key="2">
    <source>
        <dbReference type="EMBL" id="QNP55524.1"/>
    </source>
</evidence>
<protein>
    <submittedName>
        <fullName evidence="2">Beta-propeller fold lactonase family protein</fullName>
    </submittedName>
</protein>
<evidence type="ECO:0000256" key="1">
    <source>
        <dbReference type="ARBA" id="ARBA00005564"/>
    </source>
</evidence>
<gene>
    <name evidence="2" type="ORF">H9L22_15255</name>
</gene>
<dbReference type="SUPFAM" id="SSF75011">
    <property type="entry name" value="3-carboxy-cis,cis-mucoante lactonizing enzyme"/>
    <property type="match status" value="1"/>
</dbReference>
<evidence type="ECO:0000313" key="3">
    <source>
        <dbReference type="Proteomes" id="UP000516117"/>
    </source>
</evidence>
<name>A0A7H0H4Q8_9ACTN</name>
<accession>A0A7H0H4Q8</accession>
<dbReference type="EMBL" id="CP060789">
    <property type="protein sequence ID" value="QNP55524.1"/>
    <property type="molecule type" value="Genomic_DNA"/>
</dbReference>
<reference evidence="2 3" key="1">
    <citation type="submission" date="2020-08" db="EMBL/GenBank/DDBJ databases">
        <title>Genome sequence of Tessaracoccus defluvii JCM 17540T.</title>
        <authorList>
            <person name="Hyun D.-W."/>
            <person name="Bae J.-W."/>
        </authorList>
    </citation>
    <scope>NUCLEOTIDE SEQUENCE [LARGE SCALE GENOMIC DNA]</scope>
    <source>
        <strain evidence="2 3">JCM 17540</strain>
    </source>
</reference>
<dbReference type="KEGG" id="tdf:H9L22_15255"/>
<dbReference type="Pfam" id="PF10282">
    <property type="entry name" value="Lactonase"/>
    <property type="match status" value="1"/>
</dbReference>
<dbReference type="Proteomes" id="UP000516117">
    <property type="component" value="Chromosome"/>
</dbReference>
<dbReference type="GO" id="GO:0017057">
    <property type="term" value="F:6-phosphogluconolactonase activity"/>
    <property type="evidence" value="ECO:0007669"/>
    <property type="project" value="TreeGrafter"/>
</dbReference>
<dbReference type="PANTHER" id="PTHR30344">
    <property type="entry name" value="6-PHOSPHOGLUCONOLACTONASE-RELATED"/>
    <property type="match status" value="1"/>
</dbReference>
<dbReference type="RefSeq" id="WP_187720654.1">
    <property type="nucleotide sequence ID" value="NZ_BAABBL010000009.1"/>
</dbReference>
<dbReference type="InterPro" id="IPR015943">
    <property type="entry name" value="WD40/YVTN_repeat-like_dom_sf"/>
</dbReference>
<dbReference type="Gene3D" id="2.130.10.10">
    <property type="entry name" value="YVTN repeat-like/Quinoprotein amine dehydrogenase"/>
    <property type="match status" value="1"/>
</dbReference>
<keyword evidence="3" id="KW-1185">Reference proteome</keyword>
<dbReference type="InterPro" id="IPR050282">
    <property type="entry name" value="Cycloisomerase_2"/>
</dbReference>
<sequence length="337" mass="35893">MTGQLLLVGNDKGGTIAAFWLDGDRLRPGAVSEVGVGCSTFAIDADHDLVYVATREPSPAIVTHRLDRASGALTEVGRRRIDNPLAYLALAGDVLLGASYHGGWGASWKVADGVVGPDVSRFSYRNLHAAVPDHAGGNAYFPSLGDDLIAQFSIALDGELVELSEPVVKETEGCGPRHLVVSADGRNAYLLTEFTGAAIRFERSEGGRLTKAESVLAHDTTADLGMSSYGLDPRENHLIWGADLALAQGERWLLCSERTESTVAAVELDADGRLTDRVVLSKVESQPRGLTVSPDGERVVVVGERSGHASLFRLADGALEPLDRVETGLGPNWVRFV</sequence>
<proteinExistence type="inferred from homology"/>
<dbReference type="GO" id="GO:0005829">
    <property type="term" value="C:cytosol"/>
    <property type="evidence" value="ECO:0007669"/>
    <property type="project" value="TreeGrafter"/>
</dbReference>
<comment type="similarity">
    <text evidence="1">Belongs to the cycloisomerase 2 family.</text>
</comment>
<organism evidence="2 3">
    <name type="scientific">Tessaracoccus defluvii</name>
    <dbReference type="NCBI Taxonomy" id="1285901"/>
    <lineage>
        <taxon>Bacteria</taxon>
        <taxon>Bacillati</taxon>
        <taxon>Actinomycetota</taxon>
        <taxon>Actinomycetes</taxon>
        <taxon>Propionibacteriales</taxon>
        <taxon>Propionibacteriaceae</taxon>
        <taxon>Tessaracoccus</taxon>
    </lineage>
</organism>
<dbReference type="PANTHER" id="PTHR30344:SF1">
    <property type="entry name" value="6-PHOSPHOGLUCONOLACTONASE"/>
    <property type="match status" value="1"/>
</dbReference>